<dbReference type="RefSeq" id="WP_329272423.1">
    <property type="nucleotide sequence ID" value="NZ_CP109011.1"/>
</dbReference>
<dbReference type="PANTHER" id="PTHR43004">
    <property type="entry name" value="TRK SYSTEM POTASSIUM UPTAKE PROTEIN"/>
    <property type="match status" value="1"/>
</dbReference>
<keyword evidence="2" id="KW-0285">Flavoprotein</keyword>
<keyword evidence="5" id="KW-0560">Oxidoreductase</keyword>
<dbReference type="InterPro" id="IPR002938">
    <property type="entry name" value="FAD-bd"/>
</dbReference>
<dbReference type="PANTHER" id="PTHR43004:SF19">
    <property type="entry name" value="BINDING MONOOXYGENASE, PUTATIVE (JCVI)-RELATED"/>
    <property type="match status" value="1"/>
</dbReference>
<dbReference type="Pfam" id="PF01494">
    <property type="entry name" value="FAD_binding_3"/>
    <property type="match status" value="1"/>
</dbReference>
<dbReference type="Proteomes" id="UP001432168">
    <property type="component" value="Chromosome"/>
</dbReference>
<comment type="cofactor">
    <cofactor evidence="1">
        <name>FAD</name>
        <dbReference type="ChEBI" id="CHEBI:57692"/>
    </cofactor>
</comment>
<dbReference type="InterPro" id="IPR036188">
    <property type="entry name" value="FAD/NAD-bd_sf"/>
</dbReference>
<proteinExistence type="predicted"/>
<dbReference type="EMBL" id="CP109011">
    <property type="protein sequence ID" value="WUT48859.1"/>
    <property type="molecule type" value="Genomic_DNA"/>
</dbReference>
<evidence type="ECO:0000259" key="4">
    <source>
        <dbReference type="Pfam" id="PF01494"/>
    </source>
</evidence>
<sequence>MSIEPTEPIVIVGAGATGCTLALLLARHGIPSTVLERRTHPLLHPAAHVVNARSFEIWHHASPKLAQEIAALAPPAETVNIIRWNGRFADAPLGEIDLLEDSAQLARVRTHSPFLISHIGQHLLMSVLWNALEQEPLVDFRRGTTVRDVEDVTARFVIAADGAHSAVRESAGIRMRGGVLANMGSVFFNAPDLHPEGTGTPLLTWIYEPNLCGVLIAHAGGDYVLMTAYLHPQQQIARDSLTYWEHTLPKVLGPDVPVEIRSTGTWTMTSHTASAFRQGRLLLAGDAAHRFPHTGGFGLNSGIQDAHNLAWKIAAVLDGSANDTLLDTYETERRPVVERFAEQSVANHFRLDEVTKPLGITNQALRAATEAVSHPLLSRMPGRLMARAADLLTHLQLRRTRALQGDSSRARRLRTDIASRIPAQLEHFASTGLEFGYAYNGPLICREPGPQPFDGEGVVRYRPTTWPGARLPHAMVLHKGSPHPIHDLLLHNGLTLITADARTWTHALRNRQFDTFLPLKVVGLIAPTPGDQRNLLDLYELGEQGAVLVRPDGHVAWRTTNACRDAADELISQLANRWKPFGAAQR</sequence>
<feature type="domain" description="FAD-binding" evidence="4">
    <location>
        <begin position="9"/>
        <end position="343"/>
    </location>
</feature>
<evidence type="ECO:0000256" key="1">
    <source>
        <dbReference type="ARBA" id="ARBA00001974"/>
    </source>
</evidence>
<dbReference type="GO" id="GO:0004497">
    <property type="term" value="F:monooxygenase activity"/>
    <property type="evidence" value="ECO:0007669"/>
    <property type="project" value="UniProtKB-KW"/>
</dbReference>
<evidence type="ECO:0000256" key="3">
    <source>
        <dbReference type="ARBA" id="ARBA00022827"/>
    </source>
</evidence>
<dbReference type="Gene3D" id="3.30.9.10">
    <property type="entry name" value="D-Amino Acid Oxidase, subunit A, domain 2"/>
    <property type="match status" value="1"/>
</dbReference>
<dbReference type="InterPro" id="IPR050641">
    <property type="entry name" value="RIFMO-like"/>
</dbReference>
<accession>A0ABZ1X9N8</accession>
<keyword evidence="5" id="KW-0503">Monooxygenase</keyword>
<evidence type="ECO:0000313" key="6">
    <source>
        <dbReference type="Proteomes" id="UP001432168"/>
    </source>
</evidence>
<dbReference type="PRINTS" id="PR00420">
    <property type="entry name" value="RNGMNOXGNASE"/>
</dbReference>
<keyword evidence="3" id="KW-0274">FAD</keyword>
<evidence type="ECO:0000313" key="5">
    <source>
        <dbReference type="EMBL" id="WUT48859.1"/>
    </source>
</evidence>
<name>A0ABZ1X9N8_9ACTN</name>
<keyword evidence="6" id="KW-1185">Reference proteome</keyword>
<dbReference type="Gene3D" id="3.40.30.120">
    <property type="match status" value="1"/>
</dbReference>
<dbReference type="Pfam" id="PF21274">
    <property type="entry name" value="Rng_hyd_C"/>
    <property type="match status" value="1"/>
</dbReference>
<reference evidence="5" key="1">
    <citation type="submission" date="2022-10" db="EMBL/GenBank/DDBJ databases">
        <title>The complete genomes of actinobacterial strains from the NBC collection.</title>
        <authorList>
            <person name="Joergensen T.S."/>
            <person name="Alvarez Arevalo M."/>
            <person name="Sterndorff E.B."/>
            <person name="Faurdal D."/>
            <person name="Vuksanovic O."/>
            <person name="Mourched A.-S."/>
            <person name="Charusanti P."/>
            <person name="Shaw S."/>
            <person name="Blin K."/>
            <person name="Weber T."/>
        </authorList>
    </citation>
    <scope>NUCLEOTIDE SEQUENCE</scope>
    <source>
        <strain evidence="5">NBC_00686</strain>
    </source>
</reference>
<gene>
    <name evidence="5" type="ORF">OG929_44210</name>
</gene>
<organism evidence="5 6">
    <name type="scientific">Streptomyces pseudovenezuelae</name>
    <dbReference type="NCBI Taxonomy" id="67350"/>
    <lineage>
        <taxon>Bacteria</taxon>
        <taxon>Bacillati</taxon>
        <taxon>Actinomycetota</taxon>
        <taxon>Actinomycetes</taxon>
        <taxon>Kitasatosporales</taxon>
        <taxon>Streptomycetaceae</taxon>
        <taxon>Streptomyces</taxon>
        <taxon>Streptomyces aurantiacus group</taxon>
    </lineage>
</organism>
<protein>
    <submittedName>
        <fullName evidence="5">FAD-dependent monooxygenase</fullName>
    </submittedName>
</protein>
<evidence type="ECO:0000256" key="2">
    <source>
        <dbReference type="ARBA" id="ARBA00022630"/>
    </source>
</evidence>
<dbReference type="SUPFAM" id="SSF51905">
    <property type="entry name" value="FAD/NAD(P)-binding domain"/>
    <property type="match status" value="1"/>
</dbReference>
<dbReference type="Gene3D" id="3.50.50.60">
    <property type="entry name" value="FAD/NAD(P)-binding domain"/>
    <property type="match status" value="1"/>
</dbReference>